<dbReference type="FunFam" id="3.40.50.300:FF:000830">
    <property type="entry name" value="Endonuclease MutS2"/>
    <property type="match status" value="1"/>
</dbReference>
<feature type="binding site" evidence="7">
    <location>
        <begin position="320"/>
        <end position="327"/>
    </location>
    <ligand>
        <name>ATP</name>
        <dbReference type="ChEBI" id="CHEBI:30616"/>
    </ligand>
</feature>
<comment type="caution">
    <text evidence="10">The sequence shown here is derived from an EMBL/GenBank/DDBJ whole genome shotgun (WGS) entry which is preliminary data.</text>
</comment>
<dbReference type="AlphaFoldDB" id="A0A7C4UBX7"/>
<dbReference type="InterPro" id="IPR036063">
    <property type="entry name" value="Smr_dom_sf"/>
</dbReference>
<keyword evidence="2 7" id="KW-0547">Nucleotide-binding</keyword>
<dbReference type="PROSITE" id="PS50828">
    <property type="entry name" value="SMR"/>
    <property type="match status" value="1"/>
</dbReference>
<dbReference type="SUPFAM" id="SSF52540">
    <property type="entry name" value="P-loop containing nucleoside triphosphate hydrolases"/>
    <property type="match status" value="1"/>
</dbReference>
<protein>
    <recommendedName>
        <fullName evidence="7">Endonuclease MutS2</fullName>
        <ecNumber evidence="7">3.1.-.-</ecNumber>
    </recommendedName>
    <alternativeName>
        <fullName evidence="7">Ribosome-associated protein quality control-upstream factor</fullName>
        <shortName evidence="7">RQC-upstream factor</shortName>
        <shortName evidence="7">RqcU</shortName>
        <ecNumber evidence="7">3.6.4.-</ecNumber>
    </alternativeName>
</protein>
<keyword evidence="1 7" id="KW-0699">rRNA-binding</keyword>
<evidence type="ECO:0000256" key="6">
    <source>
        <dbReference type="ARBA" id="ARBA00023125"/>
    </source>
</evidence>
<dbReference type="GO" id="GO:0072344">
    <property type="term" value="P:rescue of stalled ribosome"/>
    <property type="evidence" value="ECO:0007669"/>
    <property type="project" value="UniProtKB-UniRule"/>
</dbReference>
<evidence type="ECO:0000256" key="3">
    <source>
        <dbReference type="ARBA" id="ARBA00022801"/>
    </source>
</evidence>
<dbReference type="SMART" id="SM00533">
    <property type="entry name" value="MUTSd"/>
    <property type="match status" value="1"/>
</dbReference>
<dbReference type="GO" id="GO:0006298">
    <property type="term" value="P:mismatch repair"/>
    <property type="evidence" value="ECO:0007669"/>
    <property type="project" value="InterPro"/>
</dbReference>
<dbReference type="Gene3D" id="3.40.50.300">
    <property type="entry name" value="P-loop containing nucleotide triphosphate hydrolases"/>
    <property type="match status" value="1"/>
</dbReference>
<dbReference type="HAMAP" id="MF_00092">
    <property type="entry name" value="MutS2"/>
    <property type="match status" value="1"/>
</dbReference>
<comment type="similarity">
    <text evidence="7">Belongs to the DNA mismatch repair MutS family. MutS2 subfamily.</text>
</comment>
<dbReference type="InterPro" id="IPR045076">
    <property type="entry name" value="MutS"/>
</dbReference>
<dbReference type="GO" id="GO:0140664">
    <property type="term" value="F:ATP-dependent DNA damage sensor activity"/>
    <property type="evidence" value="ECO:0007669"/>
    <property type="project" value="InterPro"/>
</dbReference>
<accession>A0A7C4UBX7</accession>
<reference evidence="10" key="1">
    <citation type="journal article" date="2020" name="mSystems">
        <title>Genome- and Community-Level Interaction Insights into Carbon Utilization and Element Cycling Functions of Hydrothermarchaeota in Hydrothermal Sediment.</title>
        <authorList>
            <person name="Zhou Z."/>
            <person name="Liu Y."/>
            <person name="Xu W."/>
            <person name="Pan J."/>
            <person name="Luo Z.H."/>
            <person name="Li M."/>
        </authorList>
    </citation>
    <scope>NUCLEOTIDE SEQUENCE [LARGE SCALE GENOMIC DNA]</scope>
    <source>
        <strain evidence="10">SpSt-780</strain>
    </source>
</reference>
<dbReference type="NCBIfam" id="TIGR01069">
    <property type="entry name" value="mutS2"/>
    <property type="match status" value="1"/>
</dbReference>
<keyword evidence="4 7" id="KW-0067">ATP-binding</keyword>
<feature type="coiled-coil region" evidence="8">
    <location>
        <begin position="501"/>
        <end position="560"/>
    </location>
</feature>
<dbReference type="Pfam" id="PF00488">
    <property type="entry name" value="MutS_V"/>
    <property type="match status" value="1"/>
</dbReference>
<dbReference type="SUPFAM" id="SSF160443">
    <property type="entry name" value="SMR domain-like"/>
    <property type="match status" value="1"/>
</dbReference>
<dbReference type="InterPro" id="IPR005747">
    <property type="entry name" value="MutS2"/>
</dbReference>
<comment type="function">
    <text evidence="7">Endonuclease that is involved in the suppression of homologous recombination and thus may have a key role in the control of bacterial genetic diversity.</text>
</comment>
<dbReference type="PANTHER" id="PTHR48466:SF2">
    <property type="entry name" value="OS10G0509000 PROTEIN"/>
    <property type="match status" value="1"/>
</dbReference>
<dbReference type="InterPro" id="IPR007696">
    <property type="entry name" value="DNA_mismatch_repair_MutS_core"/>
</dbReference>
<dbReference type="GO" id="GO:0016887">
    <property type="term" value="F:ATP hydrolysis activity"/>
    <property type="evidence" value="ECO:0007669"/>
    <property type="project" value="InterPro"/>
</dbReference>
<evidence type="ECO:0000313" key="10">
    <source>
        <dbReference type="EMBL" id="HGW91292.1"/>
    </source>
</evidence>
<keyword evidence="3 7" id="KW-0378">Hydrolase</keyword>
<keyword evidence="7" id="KW-0255">Endonuclease</keyword>
<dbReference type="EC" id="3.6.4.-" evidence="7"/>
<dbReference type="EC" id="3.1.-.-" evidence="7"/>
<dbReference type="SUPFAM" id="SSF48334">
    <property type="entry name" value="DNA repair protein MutS, domain III"/>
    <property type="match status" value="1"/>
</dbReference>
<keyword evidence="7" id="KW-0540">Nuclease</keyword>
<dbReference type="InterPro" id="IPR000432">
    <property type="entry name" value="DNA_mismatch_repair_MutS_C"/>
</dbReference>
<name>A0A7C4UBX7_UNCW3</name>
<evidence type="ECO:0000256" key="1">
    <source>
        <dbReference type="ARBA" id="ARBA00022730"/>
    </source>
</evidence>
<feature type="domain" description="Smr" evidence="9">
    <location>
        <begin position="634"/>
        <end position="708"/>
    </location>
</feature>
<feature type="coiled-coil region" evidence="8">
    <location>
        <begin position="115"/>
        <end position="160"/>
    </location>
</feature>
<dbReference type="InterPro" id="IPR002625">
    <property type="entry name" value="Smr_dom"/>
</dbReference>
<proteinExistence type="inferred from homology"/>
<dbReference type="SMART" id="SM00534">
    <property type="entry name" value="MUTSac"/>
    <property type="match status" value="1"/>
</dbReference>
<keyword evidence="5 7" id="KW-0694">RNA-binding</keyword>
<dbReference type="Pfam" id="PF01713">
    <property type="entry name" value="Smr"/>
    <property type="match status" value="1"/>
</dbReference>
<dbReference type="GO" id="GO:0030983">
    <property type="term" value="F:mismatched DNA binding"/>
    <property type="evidence" value="ECO:0007669"/>
    <property type="project" value="InterPro"/>
</dbReference>
<evidence type="ECO:0000256" key="4">
    <source>
        <dbReference type="ARBA" id="ARBA00022840"/>
    </source>
</evidence>
<dbReference type="InterPro" id="IPR027417">
    <property type="entry name" value="P-loop_NTPase"/>
</dbReference>
<sequence length="708" mass="81782">MRTTYESLEYNKLLVNISSFFSSQAGSERASELFSFDNLEKAKSEFEKLKIFLKIENEFPDISRLYPVDRFINEDFFSVEKISLILRNISISKDVKEFLSNKKIFEEENRNIFPLEELENKIKKVIDDEGNVKEDASSELKRLISEKRKTEDKIKNSLINFVNLNREFLQEEVITERKGRKVVPVKKENVRNTRGIVVDISRTGETAFVEPEEVVYYDNLLTEIEIEISNEITRILKELTDEIKKFKFEIISSLKTLIFFDSLRAKSRFIKRFECIIPEFTDEEYIKLIGIRHPIMIFNKDVVPQDIEIGKDYKTLVVSGPNAGGKTVLLKTIGLSILCVLNGIPVPANEGTIIGRIERIFAVIEDEQSIDENLSTFSSHILRIKNILKDAKENDIVLIDEIGGGTDPVEGTALGYSILEELTKRGCITIATTHFPNLKYLVYNNKKMINGAMGYDKKPTYKLIIGIPGFSRALEIAEELNLPKEIIENAKKYIKTDEVEISSFINRLQEKMRLIEKEKEEIEKIKSYIEENKRLIEERVKNLKNEEEEMRKRAREEALNIIKGARSLVEMTIKEIKEKNADKESVKKYKRSFDEILSELNRNEEKKEIKIGDNSKVKISIDDEVLEKPAKIEIDVRGLLKDDAIDRVDKFIDEAFYKNLSRIRIIHGKGSGILRQAIREFLSRDKRVKGYFSEKPELGGDGVTIVDL</sequence>
<dbReference type="GO" id="GO:0005524">
    <property type="term" value="F:ATP binding"/>
    <property type="evidence" value="ECO:0007669"/>
    <property type="project" value="UniProtKB-UniRule"/>
</dbReference>
<dbReference type="GO" id="GO:0043023">
    <property type="term" value="F:ribosomal large subunit binding"/>
    <property type="evidence" value="ECO:0007669"/>
    <property type="project" value="UniProtKB-UniRule"/>
</dbReference>
<dbReference type="GO" id="GO:0045910">
    <property type="term" value="P:negative regulation of DNA recombination"/>
    <property type="evidence" value="ECO:0007669"/>
    <property type="project" value="InterPro"/>
</dbReference>
<dbReference type="SMART" id="SM00463">
    <property type="entry name" value="SMR"/>
    <property type="match status" value="1"/>
</dbReference>
<dbReference type="EMBL" id="DTHG01000024">
    <property type="protein sequence ID" value="HGW91292.1"/>
    <property type="molecule type" value="Genomic_DNA"/>
</dbReference>
<evidence type="ECO:0000256" key="8">
    <source>
        <dbReference type="SAM" id="Coils"/>
    </source>
</evidence>
<dbReference type="PIRSF" id="PIRSF005814">
    <property type="entry name" value="MutS_YshD"/>
    <property type="match status" value="1"/>
</dbReference>
<comment type="subunit">
    <text evidence="7">Homodimer. Binds to stalled ribosomes, contacting rRNA.</text>
</comment>
<evidence type="ECO:0000256" key="2">
    <source>
        <dbReference type="ARBA" id="ARBA00022741"/>
    </source>
</evidence>
<dbReference type="InterPro" id="IPR036187">
    <property type="entry name" value="DNA_mismatch_repair_MutS_sf"/>
</dbReference>
<keyword evidence="8" id="KW-0175">Coiled coil</keyword>
<evidence type="ECO:0000256" key="5">
    <source>
        <dbReference type="ARBA" id="ARBA00022884"/>
    </source>
</evidence>
<keyword evidence="6 7" id="KW-0238">DNA-binding</keyword>
<evidence type="ECO:0000256" key="7">
    <source>
        <dbReference type="HAMAP-Rule" id="MF_00092"/>
    </source>
</evidence>
<organism evidence="10">
    <name type="scientific">candidate division WOR-3 bacterium</name>
    <dbReference type="NCBI Taxonomy" id="2052148"/>
    <lineage>
        <taxon>Bacteria</taxon>
        <taxon>Bacteria division WOR-3</taxon>
    </lineage>
</organism>
<dbReference type="GO" id="GO:0019843">
    <property type="term" value="F:rRNA binding"/>
    <property type="evidence" value="ECO:0007669"/>
    <property type="project" value="UniProtKB-UniRule"/>
</dbReference>
<evidence type="ECO:0000259" key="9">
    <source>
        <dbReference type="PROSITE" id="PS50828"/>
    </source>
</evidence>
<dbReference type="Gene3D" id="3.30.1370.110">
    <property type="match status" value="1"/>
</dbReference>
<dbReference type="PANTHER" id="PTHR48466">
    <property type="entry name" value="OS10G0509000 PROTEIN-RELATED"/>
    <property type="match status" value="1"/>
</dbReference>
<dbReference type="GO" id="GO:0004519">
    <property type="term" value="F:endonuclease activity"/>
    <property type="evidence" value="ECO:0007669"/>
    <property type="project" value="UniProtKB-UniRule"/>
</dbReference>
<comment type="function">
    <text evidence="7">Acts as a ribosome collision sensor, splitting the ribosome into its 2 subunits. Detects stalled/collided 70S ribosomes which it binds and splits by an ATP-hydrolysis driven conformational change. Acts upstream of the ribosome quality control system (RQC), a ribosome-associated complex that mediates the extraction of incompletely synthesized nascent chains from stalled ribosomes and their subsequent degradation. Probably generates substrates for RQC.</text>
</comment>
<gene>
    <name evidence="7" type="primary">mutS2</name>
    <name evidence="7" type="synonym">rqcU</name>
    <name evidence="10" type="ORF">ENV67_01970</name>
</gene>